<accession>A0A1R4G960</accession>
<keyword evidence="3" id="KW-0804">Transcription</keyword>
<dbReference type="Pfam" id="PF01022">
    <property type="entry name" value="HTH_5"/>
    <property type="match status" value="1"/>
</dbReference>
<dbReference type="NCBIfam" id="NF033788">
    <property type="entry name" value="HTH_metalloreg"/>
    <property type="match status" value="1"/>
</dbReference>
<evidence type="ECO:0000259" key="5">
    <source>
        <dbReference type="PROSITE" id="PS50987"/>
    </source>
</evidence>
<dbReference type="Gene3D" id="1.10.10.10">
    <property type="entry name" value="Winged helix-like DNA-binding domain superfamily/Winged helix DNA-binding domain"/>
    <property type="match status" value="1"/>
</dbReference>
<evidence type="ECO:0000256" key="3">
    <source>
        <dbReference type="ARBA" id="ARBA00023163"/>
    </source>
</evidence>
<dbReference type="PRINTS" id="PR00778">
    <property type="entry name" value="HTHARSR"/>
</dbReference>
<dbReference type="SMART" id="SM00418">
    <property type="entry name" value="HTH_ARSR"/>
    <property type="match status" value="1"/>
</dbReference>
<evidence type="ECO:0000313" key="7">
    <source>
        <dbReference type="Proteomes" id="UP000195787"/>
    </source>
</evidence>
<organism evidence="6 7">
    <name type="scientific">Agrococcus casei LMG 22410</name>
    <dbReference type="NCBI Taxonomy" id="1255656"/>
    <lineage>
        <taxon>Bacteria</taxon>
        <taxon>Bacillati</taxon>
        <taxon>Actinomycetota</taxon>
        <taxon>Actinomycetes</taxon>
        <taxon>Micrococcales</taxon>
        <taxon>Microbacteriaceae</taxon>
        <taxon>Agrococcus</taxon>
    </lineage>
</organism>
<dbReference type="Proteomes" id="UP000195787">
    <property type="component" value="Unassembled WGS sequence"/>
</dbReference>
<keyword evidence="7" id="KW-1185">Reference proteome</keyword>
<dbReference type="SUPFAM" id="SSF46785">
    <property type="entry name" value="Winged helix' DNA-binding domain"/>
    <property type="match status" value="1"/>
</dbReference>
<name>A0A1R4G960_9MICO</name>
<sequence>MCVMPDIFAVVADPTRREILDLLLDRRARNAEASVSEIVDALGVTQPTVSKHLKVLREAGLALVREDGQHRYYTIDVRPLDALDDWLMPFIFSDDEEHGEAALGAAAFAAWADVTQPVRQAAEQARTRAAAAREAVERVANDPKPFGQSVGRRAADVVHGAKTRVQDAQGRFGRH</sequence>
<dbReference type="InterPro" id="IPR036388">
    <property type="entry name" value="WH-like_DNA-bd_sf"/>
</dbReference>
<feature type="region of interest" description="Disordered" evidence="4">
    <location>
        <begin position="142"/>
        <end position="175"/>
    </location>
</feature>
<dbReference type="GO" id="GO:0003677">
    <property type="term" value="F:DNA binding"/>
    <property type="evidence" value="ECO:0007669"/>
    <property type="project" value="UniProtKB-KW"/>
</dbReference>
<evidence type="ECO:0000256" key="2">
    <source>
        <dbReference type="ARBA" id="ARBA00023125"/>
    </source>
</evidence>
<dbReference type="PANTHER" id="PTHR33154">
    <property type="entry name" value="TRANSCRIPTIONAL REGULATOR, ARSR FAMILY"/>
    <property type="match status" value="1"/>
</dbReference>
<evidence type="ECO:0000256" key="1">
    <source>
        <dbReference type="ARBA" id="ARBA00023015"/>
    </source>
</evidence>
<dbReference type="PROSITE" id="PS50987">
    <property type="entry name" value="HTH_ARSR_2"/>
    <property type="match status" value="1"/>
</dbReference>
<keyword evidence="1" id="KW-0805">Transcription regulation</keyword>
<dbReference type="InterPro" id="IPR001845">
    <property type="entry name" value="HTH_ArsR_DNA-bd_dom"/>
</dbReference>
<dbReference type="InterPro" id="IPR036390">
    <property type="entry name" value="WH_DNA-bd_sf"/>
</dbReference>
<evidence type="ECO:0000256" key="4">
    <source>
        <dbReference type="SAM" id="MobiDB-lite"/>
    </source>
</evidence>
<protein>
    <submittedName>
        <fullName evidence="6">Transcriptional regulator, ArsR family</fullName>
    </submittedName>
</protein>
<dbReference type="PANTHER" id="PTHR33154:SF33">
    <property type="entry name" value="TRANSCRIPTIONAL REPRESSOR SDPR"/>
    <property type="match status" value="1"/>
</dbReference>
<reference evidence="6 7" key="1">
    <citation type="submission" date="2017-02" db="EMBL/GenBank/DDBJ databases">
        <authorList>
            <person name="Peterson S.W."/>
        </authorList>
    </citation>
    <scope>NUCLEOTIDE SEQUENCE [LARGE SCALE GENOMIC DNA]</scope>
    <source>
        <strain evidence="6 7">LMG 22410</strain>
    </source>
</reference>
<evidence type="ECO:0000313" key="6">
    <source>
        <dbReference type="EMBL" id="SJM64770.1"/>
    </source>
</evidence>
<dbReference type="InterPro" id="IPR011991">
    <property type="entry name" value="ArsR-like_HTH"/>
</dbReference>
<gene>
    <name evidence="6" type="ORF">CZ674_10070</name>
</gene>
<dbReference type="GO" id="GO:0003700">
    <property type="term" value="F:DNA-binding transcription factor activity"/>
    <property type="evidence" value="ECO:0007669"/>
    <property type="project" value="InterPro"/>
</dbReference>
<keyword evidence="2" id="KW-0238">DNA-binding</keyword>
<feature type="domain" description="HTH arsR-type" evidence="5">
    <location>
        <begin position="1"/>
        <end position="95"/>
    </location>
</feature>
<dbReference type="InterPro" id="IPR051081">
    <property type="entry name" value="HTH_MetalResp_TranReg"/>
</dbReference>
<dbReference type="CDD" id="cd00090">
    <property type="entry name" value="HTH_ARSR"/>
    <property type="match status" value="1"/>
</dbReference>
<dbReference type="AlphaFoldDB" id="A0A1R4G960"/>
<proteinExistence type="predicted"/>
<dbReference type="EMBL" id="FUHU01000041">
    <property type="protein sequence ID" value="SJM64770.1"/>
    <property type="molecule type" value="Genomic_DNA"/>
</dbReference>